<comment type="caution">
    <text evidence="1">The sequence shown here is derived from an EMBL/GenBank/DDBJ whole genome shotgun (WGS) entry which is preliminary data.</text>
</comment>
<sequence length="69" mass="8264">MRQKHVILLTKHCVREHRPIRKRGRFKNDRSSSTACPRYVVENSTTRLFRGSRMERDHNTIKVLPHIPD</sequence>
<dbReference type="EMBL" id="JAFHDT010000021">
    <property type="protein sequence ID" value="KAI7794327.1"/>
    <property type="molecule type" value="Genomic_DNA"/>
</dbReference>
<dbReference type="AlphaFoldDB" id="A0A9W7WB18"/>
<proteinExistence type="predicted"/>
<protein>
    <submittedName>
        <fullName evidence="1">Uncharacterized protein</fullName>
    </submittedName>
</protein>
<evidence type="ECO:0000313" key="1">
    <source>
        <dbReference type="EMBL" id="KAI7794327.1"/>
    </source>
</evidence>
<gene>
    <name evidence="1" type="ORF">IRJ41_014980</name>
</gene>
<name>A0A9W7WB18_TRIRA</name>
<dbReference type="Proteomes" id="UP001059041">
    <property type="component" value="Linkage Group LG21"/>
</dbReference>
<reference evidence="1" key="1">
    <citation type="submission" date="2021-02" db="EMBL/GenBank/DDBJ databases">
        <title>Comparative genomics reveals that relaxation of natural selection precedes convergent phenotypic evolution of cavefish.</title>
        <authorList>
            <person name="Peng Z."/>
        </authorList>
    </citation>
    <scope>NUCLEOTIDE SEQUENCE</scope>
    <source>
        <tissue evidence="1">Muscle</tissue>
    </source>
</reference>
<accession>A0A9W7WB18</accession>
<organism evidence="1 2">
    <name type="scientific">Triplophysa rosa</name>
    <name type="common">Cave loach</name>
    <dbReference type="NCBI Taxonomy" id="992332"/>
    <lineage>
        <taxon>Eukaryota</taxon>
        <taxon>Metazoa</taxon>
        <taxon>Chordata</taxon>
        <taxon>Craniata</taxon>
        <taxon>Vertebrata</taxon>
        <taxon>Euteleostomi</taxon>
        <taxon>Actinopterygii</taxon>
        <taxon>Neopterygii</taxon>
        <taxon>Teleostei</taxon>
        <taxon>Ostariophysi</taxon>
        <taxon>Cypriniformes</taxon>
        <taxon>Nemacheilidae</taxon>
        <taxon>Triplophysa</taxon>
    </lineage>
</organism>
<keyword evidence="2" id="KW-1185">Reference proteome</keyword>
<evidence type="ECO:0000313" key="2">
    <source>
        <dbReference type="Proteomes" id="UP001059041"/>
    </source>
</evidence>